<dbReference type="Proteomes" id="UP000004184">
    <property type="component" value="Unassembled WGS sequence"/>
</dbReference>
<organism evidence="1 2">
    <name type="scientific">Streptomyces viridochromogenes (strain DSM 40736 / JCM 4977 / BCRC 1201 / Tue 494)</name>
    <dbReference type="NCBI Taxonomy" id="591159"/>
    <lineage>
        <taxon>Bacteria</taxon>
        <taxon>Bacillati</taxon>
        <taxon>Actinomycetota</taxon>
        <taxon>Actinomycetes</taxon>
        <taxon>Kitasatosporales</taxon>
        <taxon>Streptomycetaceae</taxon>
        <taxon>Streptomyces</taxon>
    </lineage>
</organism>
<evidence type="ECO:0000313" key="1">
    <source>
        <dbReference type="EMBL" id="EFL32232.1"/>
    </source>
</evidence>
<sequence length="109" mass="11208">MSEPRGLFPGFWQRKRQMFNSKKIAAVAGFLGSVALIGAGAVQASAHGGPGACVEDGKGQVRCVQTSEYQVATDKGGNVTVVNDSTQVCPAAHSQVSCVDTVVAPTTRG</sequence>
<dbReference type="AlphaFoldDB" id="D9XAS0"/>
<keyword evidence="2" id="KW-1185">Reference proteome</keyword>
<proteinExistence type="predicted"/>
<dbReference type="STRING" id="591159.SSQG_02750"/>
<reference evidence="2" key="1">
    <citation type="submission" date="2009-02" db="EMBL/GenBank/DDBJ databases">
        <title>Annotation of Streptomyces viridochromogenes strain DSM 40736.</title>
        <authorList>
            <consortium name="The Broad Institute Genome Sequencing Platform"/>
            <consortium name="Broad Institute Microbial Sequencing Center"/>
            <person name="Fischbach M."/>
            <person name="Godfrey P."/>
            <person name="Ward D."/>
            <person name="Young S."/>
            <person name="Zeng Q."/>
            <person name="Koehrsen M."/>
            <person name="Alvarado L."/>
            <person name="Berlin A.M."/>
            <person name="Bochicchio J."/>
            <person name="Borenstein D."/>
            <person name="Chapman S.B."/>
            <person name="Chen Z."/>
            <person name="Engels R."/>
            <person name="Freedman E."/>
            <person name="Gellesch M."/>
            <person name="Goldberg J."/>
            <person name="Griggs A."/>
            <person name="Gujja S."/>
            <person name="Heilman E.R."/>
            <person name="Heiman D.I."/>
            <person name="Hepburn T.A."/>
            <person name="Howarth C."/>
            <person name="Jen D."/>
            <person name="Larson L."/>
            <person name="Lewis B."/>
            <person name="Mehta T."/>
            <person name="Park D."/>
            <person name="Pearson M."/>
            <person name="Richards J."/>
            <person name="Roberts A."/>
            <person name="Saif S."/>
            <person name="Shea T.D."/>
            <person name="Shenoy N."/>
            <person name="Sisk P."/>
            <person name="Stolte C."/>
            <person name="Sykes S.N."/>
            <person name="Thomson T."/>
            <person name="Walk T."/>
            <person name="White J."/>
            <person name="Yandava C."/>
            <person name="Straight P."/>
            <person name="Clardy J."/>
            <person name="Hung D."/>
            <person name="Kolter R."/>
            <person name="Mekalanos J."/>
            <person name="Walker S."/>
            <person name="Walsh C.T."/>
            <person name="Wieland-Brown L.C."/>
            <person name="Haas B."/>
            <person name="Nusbaum C."/>
            <person name="Birren B."/>
        </authorList>
    </citation>
    <scope>NUCLEOTIDE SEQUENCE [LARGE SCALE GENOMIC DNA]</scope>
    <source>
        <strain evidence="2">DSM 40736 / JCM 4977 / BCRC 1201 / Tue 494</strain>
    </source>
</reference>
<protein>
    <submittedName>
        <fullName evidence="1">Predicted protein</fullName>
    </submittedName>
</protein>
<dbReference type="HOGENOM" id="CLU_174100_0_0_11"/>
<gene>
    <name evidence="1" type="ORF">SSQG_02750</name>
</gene>
<accession>D9XAS0</accession>
<dbReference type="eggNOG" id="ENOG50329V3">
    <property type="taxonomic scope" value="Bacteria"/>
</dbReference>
<name>D9XAS0_STRVT</name>
<dbReference type="EMBL" id="GG657757">
    <property type="protein sequence ID" value="EFL32232.1"/>
    <property type="molecule type" value="Genomic_DNA"/>
</dbReference>
<evidence type="ECO:0000313" key="2">
    <source>
        <dbReference type="Proteomes" id="UP000004184"/>
    </source>
</evidence>